<dbReference type="InterPro" id="IPR007813">
    <property type="entry name" value="PilN"/>
</dbReference>
<keyword evidence="1" id="KW-0175">Coiled coil</keyword>
<dbReference type="RefSeq" id="WP_286593340.1">
    <property type="nucleotide sequence ID" value="NZ_JACANB010000002.1"/>
</dbReference>
<feature type="transmembrane region" description="Helical" evidence="2">
    <location>
        <begin position="21"/>
        <end position="40"/>
    </location>
</feature>
<evidence type="ECO:0000256" key="2">
    <source>
        <dbReference type="SAM" id="Phobius"/>
    </source>
</evidence>
<dbReference type="Pfam" id="PF05137">
    <property type="entry name" value="PilN"/>
    <property type="match status" value="1"/>
</dbReference>
<keyword evidence="2" id="KW-1133">Transmembrane helix</keyword>
<protein>
    <submittedName>
        <fullName evidence="3">PilN domain-containing protein</fullName>
    </submittedName>
</protein>
<evidence type="ECO:0000256" key="1">
    <source>
        <dbReference type="SAM" id="Coils"/>
    </source>
</evidence>
<dbReference type="EMBL" id="JACANB010000002">
    <property type="protein sequence ID" value="MDM1695898.1"/>
    <property type="molecule type" value="Genomic_DNA"/>
</dbReference>
<dbReference type="AlphaFoldDB" id="A0AAW7DRR1"/>
<organism evidence="3 4">
    <name type="scientific">Thiopseudomonas alkaliphila</name>
    <dbReference type="NCBI Taxonomy" id="1697053"/>
    <lineage>
        <taxon>Bacteria</taxon>
        <taxon>Pseudomonadati</taxon>
        <taxon>Pseudomonadota</taxon>
        <taxon>Gammaproteobacteria</taxon>
        <taxon>Pseudomonadales</taxon>
        <taxon>Pseudomonadaceae</taxon>
        <taxon>Thiopseudomonas</taxon>
    </lineage>
</organism>
<proteinExistence type="predicted"/>
<dbReference type="GO" id="GO:0043107">
    <property type="term" value="P:type IV pilus-dependent motility"/>
    <property type="evidence" value="ECO:0007669"/>
    <property type="project" value="TreeGrafter"/>
</dbReference>
<evidence type="ECO:0000313" key="3">
    <source>
        <dbReference type="EMBL" id="MDM1695898.1"/>
    </source>
</evidence>
<dbReference type="PANTHER" id="PTHR40278">
    <property type="entry name" value="DNA UTILIZATION PROTEIN HOFN"/>
    <property type="match status" value="1"/>
</dbReference>
<name>A0AAW7DRR1_9GAMM</name>
<comment type="caution">
    <text evidence="3">The sequence shown here is derived from an EMBL/GenBank/DDBJ whole genome shotgun (WGS) entry which is preliminary data.</text>
</comment>
<sequence>MVNLNLLPWRDELREERKKSFFLKLIGSIIIAIGLVYLAGEYFNEKVNQQNARNEYIKAESSVLENRVKEINELKERKKQLVERMRIIQDLQGNRPITGRIFEQLVDTLPDGVYFTEAQLQGKRLSVSGVAESNSLISSLMRNLDDSDWLSHSVLDSVVVTKVGTLDKANVFKLAVEQTKPAASAKHQSEGASK</sequence>
<dbReference type="Proteomes" id="UP001173465">
    <property type="component" value="Unassembled WGS sequence"/>
</dbReference>
<reference evidence="3" key="2">
    <citation type="journal article" date="2022" name="Sci. Total Environ.">
        <title>Prevalence, transmission, and molecular epidemiology of tet(X)-positive bacteria among humans, animals, and environmental niches in China: An epidemiological, and genomic-based study.</title>
        <authorList>
            <person name="Dong N."/>
            <person name="Zeng Y."/>
            <person name="Cai C."/>
            <person name="Sun C."/>
            <person name="Lu J."/>
            <person name="Liu C."/>
            <person name="Zhou H."/>
            <person name="Sun Q."/>
            <person name="Shu L."/>
            <person name="Wang H."/>
            <person name="Wang Y."/>
            <person name="Wang S."/>
            <person name="Wu C."/>
            <person name="Chan E.W."/>
            <person name="Chen G."/>
            <person name="Shen Z."/>
            <person name="Chen S."/>
            <person name="Zhang R."/>
        </authorList>
    </citation>
    <scope>NUCLEOTIDE SEQUENCE</scope>
    <source>
        <strain evidence="3">DF46-2-2</strain>
    </source>
</reference>
<dbReference type="GO" id="GO:0043683">
    <property type="term" value="P:type IV pilus assembly"/>
    <property type="evidence" value="ECO:0007669"/>
    <property type="project" value="TreeGrafter"/>
</dbReference>
<evidence type="ECO:0000313" key="4">
    <source>
        <dbReference type="Proteomes" id="UP001173465"/>
    </source>
</evidence>
<dbReference type="PANTHER" id="PTHR40278:SF2">
    <property type="entry name" value="TYPE IV PILUS INNER MEMBRANE COMPONENT PILN"/>
    <property type="match status" value="1"/>
</dbReference>
<reference evidence="3" key="1">
    <citation type="submission" date="2020-06" db="EMBL/GenBank/DDBJ databases">
        <authorList>
            <person name="Dong N."/>
        </authorList>
    </citation>
    <scope>NUCLEOTIDE SEQUENCE</scope>
    <source>
        <strain evidence="3">DF46-2-2</strain>
    </source>
</reference>
<feature type="coiled-coil region" evidence="1">
    <location>
        <begin position="64"/>
        <end position="91"/>
    </location>
</feature>
<keyword evidence="2" id="KW-0812">Transmembrane</keyword>
<keyword evidence="2" id="KW-0472">Membrane</keyword>
<gene>
    <name evidence="3" type="ORF">HX099_04355</name>
</gene>
<accession>A0AAW7DRR1</accession>
<dbReference type="InterPro" id="IPR052534">
    <property type="entry name" value="Extracell_DNA_Util/SecSys_Comp"/>
</dbReference>